<dbReference type="Proteomes" id="UP000494040">
    <property type="component" value="Unassembled WGS sequence"/>
</dbReference>
<dbReference type="OrthoDB" id="13601at2759"/>
<dbReference type="GO" id="GO:0005758">
    <property type="term" value="C:mitochondrial intermembrane space"/>
    <property type="evidence" value="ECO:0007669"/>
    <property type="project" value="TreeGrafter"/>
</dbReference>
<evidence type="ECO:0000256" key="1">
    <source>
        <dbReference type="ARBA" id="ARBA00004173"/>
    </source>
</evidence>
<comment type="similarity">
    <text evidence="2">Belongs to the CMC4 family.</text>
</comment>
<dbReference type="InterPro" id="IPR027179">
    <property type="entry name" value="CMC4"/>
</dbReference>
<evidence type="ECO:0008006" key="8">
    <source>
        <dbReference type="Google" id="ProtNLM"/>
    </source>
</evidence>
<evidence type="ECO:0000313" key="7">
    <source>
        <dbReference type="Proteomes" id="UP000494040"/>
    </source>
</evidence>
<dbReference type="Gene3D" id="1.10.287.1130">
    <property type="entry name" value="CytochromE C oxidase copper chaperone"/>
    <property type="match status" value="1"/>
</dbReference>
<dbReference type="PANTHER" id="PTHR15590">
    <property type="entry name" value="CX9C MOTIF-CONTAINING PROTEIN 4"/>
    <property type="match status" value="1"/>
</dbReference>
<evidence type="ECO:0000313" key="6">
    <source>
        <dbReference type="EnsemblMetazoa" id="XP_014249610.1"/>
    </source>
</evidence>
<name>A0A8I6RQJ7_CIMLE</name>
<dbReference type="KEGG" id="clec:106666737"/>
<evidence type="ECO:0000256" key="5">
    <source>
        <dbReference type="PIRSR" id="PIRSR627179-50"/>
    </source>
</evidence>
<dbReference type="EnsemblMetazoa" id="XM_014394124.2">
    <property type="protein sequence ID" value="XP_014249610.1"/>
    <property type="gene ID" value="LOC106666737"/>
</dbReference>
<feature type="disulfide bond" evidence="5">
    <location>
        <begin position="7"/>
        <end position="38"/>
    </location>
</feature>
<keyword evidence="7" id="KW-1185">Reference proteome</keyword>
<comment type="subcellular location">
    <subcellularLocation>
        <location evidence="1">Mitochondrion</location>
    </subcellularLocation>
</comment>
<protein>
    <recommendedName>
        <fullName evidence="8">Cx9C motif-containing protein 4</fullName>
    </recommendedName>
</protein>
<dbReference type="Pfam" id="PF08991">
    <property type="entry name" value="CMC4"/>
    <property type="match status" value="1"/>
</dbReference>
<sequence>MKPKDPCKAYACKIQKCLHENKFQENKCQEFIEYLRECCVIWKDQSISCSGIDISKVLHIIQDEIWRVGLSVIV</sequence>
<dbReference type="SUPFAM" id="SSF47072">
    <property type="entry name" value="Cysteine alpha-hairpin motif"/>
    <property type="match status" value="1"/>
</dbReference>
<proteinExistence type="inferred from homology"/>
<dbReference type="PROSITE" id="PS51808">
    <property type="entry name" value="CHCH"/>
    <property type="match status" value="1"/>
</dbReference>
<reference evidence="6" key="1">
    <citation type="submission" date="2022-01" db="UniProtKB">
        <authorList>
            <consortium name="EnsemblMetazoa"/>
        </authorList>
    </citation>
    <scope>IDENTIFICATION</scope>
</reference>
<dbReference type="GeneID" id="106666737"/>
<accession>A0A8I6RQJ7</accession>
<evidence type="ECO:0000256" key="3">
    <source>
        <dbReference type="ARBA" id="ARBA00023128"/>
    </source>
</evidence>
<dbReference type="InterPro" id="IPR009069">
    <property type="entry name" value="Cys_alpha_HP_mot_SF"/>
</dbReference>
<evidence type="ECO:0000256" key="2">
    <source>
        <dbReference type="ARBA" id="ARBA00009858"/>
    </source>
</evidence>
<keyword evidence="4 5" id="KW-1015">Disulfide bond</keyword>
<feature type="disulfide bond" evidence="5">
    <location>
        <begin position="17"/>
        <end position="28"/>
    </location>
</feature>
<dbReference type="AlphaFoldDB" id="A0A8I6RQJ7"/>
<dbReference type="RefSeq" id="XP_014249610.1">
    <property type="nucleotide sequence ID" value="XM_014394124.2"/>
</dbReference>
<keyword evidence="3" id="KW-0496">Mitochondrion</keyword>
<feature type="disulfide bond" evidence="5">
    <location>
        <begin position="39"/>
        <end position="49"/>
    </location>
</feature>
<evidence type="ECO:0000256" key="4">
    <source>
        <dbReference type="ARBA" id="ARBA00023157"/>
    </source>
</evidence>
<dbReference type="PANTHER" id="PTHR15590:SF0">
    <property type="entry name" value="CX9C MOTIF-CONTAINING PROTEIN 4"/>
    <property type="match status" value="1"/>
</dbReference>
<organism evidence="6 7">
    <name type="scientific">Cimex lectularius</name>
    <name type="common">Bed bug</name>
    <name type="synonym">Acanthia lectularia</name>
    <dbReference type="NCBI Taxonomy" id="79782"/>
    <lineage>
        <taxon>Eukaryota</taxon>
        <taxon>Metazoa</taxon>
        <taxon>Ecdysozoa</taxon>
        <taxon>Arthropoda</taxon>
        <taxon>Hexapoda</taxon>
        <taxon>Insecta</taxon>
        <taxon>Pterygota</taxon>
        <taxon>Neoptera</taxon>
        <taxon>Paraneoptera</taxon>
        <taxon>Hemiptera</taxon>
        <taxon>Heteroptera</taxon>
        <taxon>Panheteroptera</taxon>
        <taxon>Cimicomorpha</taxon>
        <taxon>Cimicidae</taxon>
        <taxon>Cimex</taxon>
    </lineage>
</organism>